<gene>
    <name evidence="1" type="ORF">WNY63_08080</name>
</gene>
<accession>A0ABU9U0X7</accession>
<dbReference type="RefSeq" id="WP_342883744.1">
    <property type="nucleotide sequence ID" value="NZ_JBBMQU010000011.1"/>
</dbReference>
<evidence type="ECO:0000313" key="1">
    <source>
        <dbReference type="EMBL" id="MEM5550684.1"/>
    </source>
</evidence>
<organism evidence="1 2">
    <name type="scientific">Pseudoalteromonas neustonica</name>
    <dbReference type="NCBI Taxonomy" id="1840331"/>
    <lineage>
        <taxon>Bacteria</taxon>
        <taxon>Pseudomonadati</taxon>
        <taxon>Pseudomonadota</taxon>
        <taxon>Gammaproteobacteria</taxon>
        <taxon>Alteromonadales</taxon>
        <taxon>Pseudoalteromonadaceae</taxon>
        <taxon>Pseudoalteromonas</taxon>
    </lineage>
</organism>
<protein>
    <submittedName>
        <fullName evidence="1">Histidine phosphatase family protein</fullName>
    </submittedName>
</protein>
<dbReference type="InterPro" id="IPR029033">
    <property type="entry name" value="His_PPase_superfam"/>
</dbReference>
<evidence type="ECO:0000313" key="2">
    <source>
        <dbReference type="Proteomes" id="UP001388366"/>
    </source>
</evidence>
<dbReference type="Proteomes" id="UP001388366">
    <property type="component" value="Unassembled WGS sequence"/>
</dbReference>
<name>A0ABU9U0X7_9GAMM</name>
<dbReference type="CDD" id="cd07067">
    <property type="entry name" value="HP_PGM_like"/>
    <property type="match status" value="1"/>
</dbReference>
<sequence length="164" mass="18857">MEILYVRHGETSYSRKNLFMGRKNLPILMKKKDEFLATKKAVISFSPEIVICSPLLRARQSLEILNIDIEPVISDLLLERDFGNYESMSKTLYNRQSLEKDPSVESLENIHFRVKRFIDLIKKKPSPTLVVGHSGFYKILKTYASNKDSIKDEILPAGFSTLAF</sequence>
<comment type="caution">
    <text evidence="1">The sequence shown here is derived from an EMBL/GenBank/DDBJ whole genome shotgun (WGS) entry which is preliminary data.</text>
</comment>
<dbReference type="InterPro" id="IPR013078">
    <property type="entry name" value="His_Pase_superF_clade-1"/>
</dbReference>
<dbReference type="EMBL" id="JBBMQU010000011">
    <property type="protein sequence ID" value="MEM5550684.1"/>
    <property type="molecule type" value="Genomic_DNA"/>
</dbReference>
<dbReference type="SUPFAM" id="SSF53254">
    <property type="entry name" value="Phosphoglycerate mutase-like"/>
    <property type="match status" value="1"/>
</dbReference>
<proteinExistence type="predicted"/>
<keyword evidence="2" id="KW-1185">Reference proteome</keyword>
<dbReference type="SMART" id="SM00855">
    <property type="entry name" value="PGAM"/>
    <property type="match status" value="1"/>
</dbReference>
<dbReference type="Gene3D" id="3.40.50.1240">
    <property type="entry name" value="Phosphoglycerate mutase-like"/>
    <property type="match status" value="1"/>
</dbReference>
<reference evidence="1 2" key="1">
    <citation type="submission" date="2024-03" db="EMBL/GenBank/DDBJ databases">
        <title>Community enrichment and isolation of bacterial strains for fucoidan degradation.</title>
        <authorList>
            <person name="Sichert A."/>
        </authorList>
    </citation>
    <scope>NUCLEOTIDE SEQUENCE [LARGE SCALE GENOMIC DNA]</scope>
    <source>
        <strain evidence="1 2">AS81</strain>
    </source>
</reference>
<dbReference type="Pfam" id="PF00300">
    <property type="entry name" value="His_Phos_1"/>
    <property type="match status" value="1"/>
</dbReference>